<dbReference type="HAMAP" id="MF_00374">
    <property type="entry name" value="Ribosomal_uL29"/>
    <property type="match status" value="1"/>
</dbReference>
<evidence type="ECO:0000313" key="6">
    <source>
        <dbReference type="Proteomes" id="UP000321408"/>
    </source>
</evidence>
<dbReference type="SUPFAM" id="SSF46561">
    <property type="entry name" value="Ribosomal protein L29 (L29p)"/>
    <property type="match status" value="1"/>
</dbReference>
<dbReference type="EMBL" id="CP042905">
    <property type="protein sequence ID" value="QEE15359.1"/>
    <property type="molecule type" value="Genomic_DNA"/>
</dbReference>
<dbReference type="NCBIfam" id="TIGR00012">
    <property type="entry name" value="L29"/>
    <property type="match status" value="1"/>
</dbReference>
<dbReference type="GeneID" id="41329180"/>
<gene>
    <name evidence="4" type="primary">rpl29</name>
    <name evidence="5" type="synonym">rpmC</name>
    <name evidence="5" type="ORF">DSAG12_01184</name>
</gene>
<name>A0A5B9D864_9ARCH</name>
<evidence type="ECO:0000256" key="1">
    <source>
        <dbReference type="ARBA" id="ARBA00009254"/>
    </source>
</evidence>
<dbReference type="GO" id="GO:1990904">
    <property type="term" value="C:ribonucleoprotein complex"/>
    <property type="evidence" value="ECO:0007669"/>
    <property type="project" value="UniProtKB-KW"/>
</dbReference>
<dbReference type="GO" id="GO:0006412">
    <property type="term" value="P:translation"/>
    <property type="evidence" value="ECO:0007669"/>
    <property type="project" value="UniProtKB-UniRule"/>
</dbReference>
<keyword evidence="3 4" id="KW-0687">Ribonucleoprotein</keyword>
<sequence>MKNKMKDIENMSAIEREKKLVDLRNELFKIRASNSMGGTMTDPSKIKQLKKSVARILTYMHEINEI</sequence>
<keyword evidence="2 4" id="KW-0689">Ribosomal protein</keyword>
<dbReference type="InterPro" id="IPR001854">
    <property type="entry name" value="Ribosomal_uL29"/>
</dbReference>
<reference evidence="5 6" key="1">
    <citation type="journal article" date="2020" name="Nature">
        <title>Isolation of an archaeon at the prokaryote-eukaryote interface.</title>
        <authorList>
            <person name="Imachi H."/>
            <person name="Nobu M.K."/>
            <person name="Nakahara N."/>
            <person name="Morono Y."/>
            <person name="Ogawara M."/>
            <person name="Takaki Y."/>
            <person name="Takano Y."/>
            <person name="Uematsu K."/>
            <person name="Ikuta T."/>
            <person name="Ito M."/>
            <person name="Matsui Y."/>
            <person name="Miyazaki M."/>
            <person name="Murata K."/>
            <person name="Saito Y."/>
            <person name="Sakai S."/>
            <person name="Song C."/>
            <person name="Tasumi E."/>
            <person name="Yamanaka Y."/>
            <person name="Yamaguchi T."/>
            <person name="Kamagata Y."/>
            <person name="Tamaki H."/>
            <person name="Takai K."/>
        </authorList>
    </citation>
    <scope>NUCLEOTIDE SEQUENCE [LARGE SCALE GENOMIC DNA]</scope>
    <source>
        <strain evidence="5 6">MK-D1</strain>
    </source>
</reference>
<evidence type="ECO:0000256" key="3">
    <source>
        <dbReference type="ARBA" id="ARBA00023274"/>
    </source>
</evidence>
<dbReference type="Proteomes" id="UP000321408">
    <property type="component" value="Chromosome"/>
</dbReference>
<dbReference type="GO" id="GO:0005840">
    <property type="term" value="C:ribosome"/>
    <property type="evidence" value="ECO:0007669"/>
    <property type="project" value="UniProtKB-KW"/>
</dbReference>
<dbReference type="AlphaFoldDB" id="A0A5B9D864"/>
<comment type="similarity">
    <text evidence="1 4">Belongs to the universal ribosomal protein uL29 family.</text>
</comment>
<dbReference type="Pfam" id="PF00831">
    <property type="entry name" value="Ribosomal_L29"/>
    <property type="match status" value="1"/>
</dbReference>
<reference evidence="5 6" key="2">
    <citation type="journal article" date="2024" name="Int. J. Syst. Evol. Microbiol.">
        <title>Promethearchaeum syntrophicum gen. nov., sp. nov., an anaerobic, obligately syntrophic archaeon, the first isolate of the lineage 'Asgard' archaea, and proposal of the new archaeal phylum Promethearchaeota phyl. nov. and kingdom Promethearchaeati regn. nov.</title>
        <authorList>
            <person name="Imachi H."/>
            <person name="Nobu M.K."/>
            <person name="Kato S."/>
            <person name="Takaki Y."/>
            <person name="Miyazaki M."/>
            <person name="Miyata M."/>
            <person name="Ogawara M."/>
            <person name="Saito Y."/>
            <person name="Sakai S."/>
            <person name="Tahara Y.O."/>
            <person name="Takano Y."/>
            <person name="Tasumi E."/>
            <person name="Uematsu K."/>
            <person name="Yoshimura T."/>
            <person name="Itoh T."/>
            <person name="Ohkuma M."/>
            <person name="Takai K."/>
        </authorList>
    </citation>
    <scope>NUCLEOTIDE SEQUENCE [LARGE SCALE GENOMIC DNA]</scope>
    <source>
        <strain evidence="5 6">MK-D1</strain>
    </source>
</reference>
<evidence type="ECO:0000313" key="5">
    <source>
        <dbReference type="EMBL" id="QEE15359.1"/>
    </source>
</evidence>
<accession>A0A5B9D864</accession>
<organism evidence="5 6">
    <name type="scientific">Promethearchaeum syntrophicum</name>
    <dbReference type="NCBI Taxonomy" id="2594042"/>
    <lineage>
        <taxon>Archaea</taxon>
        <taxon>Promethearchaeati</taxon>
        <taxon>Promethearchaeota</taxon>
        <taxon>Promethearchaeia</taxon>
        <taxon>Promethearchaeales</taxon>
        <taxon>Promethearchaeaceae</taxon>
        <taxon>Promethearchaeum</taxon>
    </lineage>
</organism>
<dbReference type="RefSeq" id="WP_147662271.1">
    <property type="nucleotide sequence ID" value="NZ_CP042905.2"/>
</dbReference>
<protein>
    <recommendedName>
        <fullName evidence="4">Large ribosomal subunit protein uL29</fullName>
    </recommendedName>
</protein>
<dbReference type="KEGG" id="psyt:DSAG12_01184"/>
<dbReference type="GO" id="GO:0003735">
    <property type="term" value="F:structural constituent of ribosome"/>
    <property type="evidence" value="ECO:0007669"/>
    <property type="project" value="InterPro"/>
</dbReference>
<evidence type="ECO:0000256" key="2">
    <source>
        <dbReference type="ARBA" id="ARBA00022980"/>
    </source>
</evidence>
<dbReference type="Gene3D" id="1.10.287.310">
    <property type="match status" value="1"/>
</dbReference>
<dbReference type="InterPro" id="IPR036049">
    <property type="entry name" value="Ribosomal_uL29_sf"/>
</dbReference>
<proteinExistence type="inferred from homology"/>
<keyword evidence="6" id="KW-1185">Reference proteome</keyword>
<evidence type="ECO:0000256" key="4">
    <source>
        <dbReference type="HAMAP-Rule" id="MF_00374"/>
    </source>
</evidence>